<dbReference type="GO" id="GO:0005634">
    <property type="term" value="C:nucleus"/>
    <property type="evidence" value="ECO:0007669"/>
    <property type="project" value="UniProtKB-SubCell"/>
</dbReference>
<evidence type="ECO:0000256" key="5">
    <source>
        <dbReference type="ARBA" id="ARBA00022490"/>
    </source>
</evidence>
<reference evidence="9 10" key="1">
    <citation type="journal article" date="2018" name="Front. Plant Sci.">
        <title>Red Clover (Trifolium pratense) and Zigzag Clover (T. medium) - A Picture of Genomic Similarities and Differences.</title>
        <authorList>
            <person name="Dluhosova J."/>
            <person name="Istvanek J."/>
            <person name="Nedelnik J."/>
            <person name="Repkova J."/>
        </authorList>
    </citation>
    <scope>NUCLEOTIDE SEQUENCE [LARGE SCALE GENOMIC DNA]</scope>
    <source>
        <strain evidence="10">cv. 10/8</strain>
        <tissue evidence="9">Leaf</tissue>
    </source>
</reference>
<keyword evidence="5" id="KW-0963">Cytoplasm</keyword>
<organism evidence="9 10">
    <name type="scientific">Trifolium medium</name>
    <dbReference type="NCBI Taxonomy" id="97028"/>
    <lineage>
        <taxon>Eukaryota</taxon>
        <taxon>Viridiplantae</taxon>
        <taxon>Streptophyta</taxon>
        <taxon>Embryophyta</taxon>
        <taxon>Tracheophyta</taxon>
        <taxon>Spermatophyta</taxon>
        <taxon>Magnoliopsida</taxon>
        <taxon>eudicotyledons</taxon>
        <taxon>Gunneridae</taxon>
        <taxon>Pentapetalae</taxon>
        <taxon>rosids</taxon>
        <taxon>fabids</taxon>
        <taxon>Fabales</taxon>
        <taxon>Fabaceae</taxon>
        <taxon>Papilionoideae</taxon>
        <taxon>50 kb inversion clade</taxon>
        <taxon>NPAAA clade</taxon>
        <taxon>Hologalegina</taxon>
        <taxon>IRL clade</taxon>
        <taxon>Trifolieae</taxon>
        <taxon>Trifolium</taxon>
    </lineage>
</organism>
<comment type="subcellular location">
    <subcellularLocation>
        <location evidence="2">Cytoplasm</location>
    </subcellularLocation>
    <subcellularLocation>
        <location evidence="1">Nucleus</location>
    </subcellularLocation>
</comment>
<dbReference type="EMBL" id="LXQA010032667">
    <property type="protein sequence ID" value="MCH96568.1"/>
    <property type="molecule type" value="Genomic_DNA"/>
</dbReference>
<evidence type="ECO:0000256" key="4">
    <source>
        <dbReference type="ARBA" id="ARBA00020594"/>
    </source>
</evidence>
<accession>A0A392NBZ0</accession>
<evidence type="ECO:0000313" key="10">
    <source>
        <dbReference type="Proteomes" id="UP000265520"/>
    </source>
</evidence>
<dbReference type="PANTHER" id="PTHR13539:SF3">
    <property type="entry name" value="CALMODULIN-LYSINE N-METHYLTRANSFERASE"/>
    <property type="match status" value="1"/>
</dbReference>
<dbReference type="GO" id="GO:0032259">
    <property type="term" value="P:methylation"/>
    <property type="evidence" value="ECO:0007669"/>
    <property type="project" value="UniProtKB-KW"/>
</dbReference>
<dbReference type="Proteomes" id="UP000265520">
    <property type="component" value="Unassembled WGS sequence"/>
</dbReference>
<evidence type="ECO:0000256" key="3">
    <source>
        <dbReference type="ARBA" id="ARBA00011914"/>
    </source>
</evidence>
<evidence type="ECO:0000256" key="8">
    <source>
        <dbReference type="ARBA" id="ARBA00023242"/>
    </source>
</evidence>
<keyword evidence="6 9" id="KW-0489">Methyltransferase</keyword>
<dbReference type="GO" id="GO:0005737">
    <property type="term" value="C:cytoplasm"/>
    <property type="evidence" value="ECO:0007669"/>
    <property type="project" value="UniProtKB-SubCell"/>
</dbReference>
<dbReference type="Pfam" id="PF10294">
    <property type="entry name" value="Methyltransf_16"/>
    <property type="match status" value="1"/>
</dbReference>
<evidence type="ECO:0000256" key="2">
    <source>
        <dbReference type="ARBA" id="ARBA00004496"/>
    </source>
</evidence>
<keyword evidence="7 9" id="KW-0808">Transferase</keyword>
<sequence length="59" mass="6327">TQRNIEANSGAFGDTVVKSMMLHWNQEDTSSVADTFDIIVASDCSSDIAVTCKPPATSY</sequence>
<evidence type="ECO:0000256" key="6">
    <source>
        <dbReference type="ARBA" id="ARBA00022603"/>
    </source>
</evidence>
<dbReference type="AlphaFoldDB" id="A0A392NBZ0"/>
<keyword evidence="8" id="KW-0539">Nucleus</keyword>
<name>A0A392NBZ0_9FABA</name>
<protein>
    <recommendedName>
        <fullName evidence="4">Calmodulin-lysine N-methyltransferase</fullName>
        <ecNumber evidence="3">2.1.1.60</ecNumber>
    </recommendedName>
</protein>
<evidence type="ECO:0000256" key="1">
    <source>
        <dbReference type="ARBA" id="ARBA00004123"/>
    </source>
</evidence>
<evidence type="ECO:0000313" key="9">
    <source>
        <dbReference type="EMBL" id="MCH96568.1"/>
    </source>
</evidence>
<dbReference type="PANTHER" id="PTHR13539">
    <property type="entry name" value="CALMODULIN-LYSINE N-METHYLTRANSFERASE"/>
    <property type="match status" value="1"/>
</dbReference>
<dbReference type="GO" id="GO:0018025">
    <property type="term" value="F:calmodulin-lysine N-methyltransferase activity"/>
    <property type="evidence" value="ECO:0007669"/>
    <property type="project" value="UniProtKB-EC"/>
</dbReference>
<dbReference type="InterPro" id="IPR029063">
    <property type="entry name" value="SAM-dependent_MTases_sf"/>
</dbReference>
<dbReference type="Gene3D" id="3.40.50.150">
    <property type="entry name" value="Vaccinia Virus protein VP39"/>
    <property type="match status" value="1"/>
</dbReference>
<dbReference type="EC" id="2.1.1.60" evidence="3"/>
<comment type="caution">
    <text evidence="9">The sequence shown here is derived from an EMBL/GenBank/DDBJ whole genome shotgun (WGS) entry which is preliminary data.</text>
</comment>
<evidence type="ECO:0000256" key="7">
    <source>
        <dbReference type="ARBA" id="ARBA00022679"/>
    </source>
</evidence>
<feature type="non-terminal residue" evidence="9">
    <location>
        <position position="1"/>
    </location>
</feature>
<proteinExistence type="predicted"/>
<dbReference type="InterPro" id="IPR019410">
    <property type="entry name" value="Methyltransf_16"/>
</dbReference>
<dbReference type="InterPro" id="IPR025800">
    <property type="entry name" value="CaM-Lys-N-MeTrfase"/>
</dbReference>
<keyword evidence="10" id="KW-1185">Reference proteome</keyword>